<dbReference type="CDD" id="cd01106">
    <property type="entry name" value="HTH_TipAL-Mta"/>
    <property type="match status" value="1"/>
</dbReference>
<sequence length="244" mass="28620">MRYFTSGEVSQTLGISVRTLRYYDQIGLVTPAKKEETGRRLYSSRELVVLEKILLLKSLSMSLEDIQKIINELTIEEILTLHKEKLENKIQDLQYSLQQTHSLSNTLKLEGDLDWNQLLPLVRENNKRAGTNRWENHFNEDEQKILQEDLPKMEDPSTKKWINIIKRSQFCIERELTPDSEEALTLAEDCLLLSEDFFNGDEQLQQKFWEARKSEETSKEMGLYPIPSDVLDFLEKATLCYEKN</sequence>
<comment type="caution">
    <text evidence="4">The sequence shown here is derived from an EMBL/GenBank/DDBJ whole genome shotgun (WGS) entry which is preliminary data.</text>
</comment>
<keyword evidence="1" id="KW-0238">DNA-binding</keyword>
<dbReference type="InterPro" id="IPR000551">
    <property type="entry name" value="MerR-type_HTH_dom"/>
</dbReference>
<feature type="coiled-coil region" evidence="2">
    <location>
        <begin position="56"/>
        <end position="103"/>
    </location>
</feature>
<keyword evidence="2" id="KW-0175">Coiled coil</keyword>
<name>A0ABW2K0M9_9BACI</name>
<accession>A0ABW2K0M9</accession>
<dbReference type="PROSITE" id="PS50937">
    <property type="entry name" value="HTH_MERR_2"/>
    <property type="match status" value="1"/>
</dbReference>
<dbReference type="InterPro" id="IPR047057">
    <property type="entry name" value="MerR_fam"/>
</dbReference>
<evidence type="ECO:0000313" key="5">
    <source>
        <dbReference type="Proteomes" id="UP001596494"/>
    </source>
</evidence>
<evidence type="ECO:0000313" key="4">
    <source>
        <dbReference type="EMBL" id="MFC7319728.1"/>
    </source>
</evidence>
<proteinExistence type="predicted"/>
<evidence type="ECO:0000256" key="1">
    <source>
        <dbReference type="ARBA" id="ARBA00023125"/>
    </source>
</evidence>
<organism evidence="4 5">
    <name type="scientific">Halobacillus campisalis</name>
    <dbReference type="NCBI Taxonomy" id="435909"/>
    <lineage>
        <taxon>Bacteria</taxon>
        <taxon>Bacillati</taxon>
        <taxon>Bacillota</taxon>
        <taxon>Bacilli</taxon>
        <taxon>Bacillales</taxon>
        <taxon>Bacillaceae</taxon>
        <taxon>Halobacillus</taxon>
    </lineage>
</organism>
<dbReference type="InterPro" id="IPR009061">
    <property type="entry name" value="DNA-bd_dom_put_sf"/>
</dbReference>
<reference evidence="5" key="1">
    <citation type="journal article" date="2019" name="Int. J. Syst. Evol. Microbiol.">
        <title>The Global Catalogue of Microorganisms (GCM) 10K type strain sequencing project: providing services to taxonomists for standard genome sequencing and annotation.</title>
        <authorList>
            <consortium name="The Broad Institute Genomics Platform"/>
            <consortium name="The Broad Institute Genome Sequencing Center for Infectious Disease"/>
            <person name="Wu L."/>
            <person name="Ma J."/>
        </authorList>
    </citation>
    <scope>NUCLEOTIDE SEQUENCE [LARGE SCALE GENOMIC DNA]</scope>
    <source>
        <strain evidence="5">CCUG 73951</strain>
    </source>
</reference>
<evidence type="ECO:0000256" key="2">
    <source>
        <dbReference type="SAM" id="Coils"/>
    </source>
</evidence>
<dbReference type="Pfam" id="PF13411">
    <property type="entry name" value="MerR_1"/>
    <property type="match status" value="1"/>
</dbReference>
<dbReference type="Gene3D" id="1.10.1660.10">
    <property type="match status" value="1"/>
</dbReference>
<dbReference type="RefSeq" id="WP_289215509.1">
    <property type="nucleotide sequence ID" value="NZ_JAPVRC010000003.1"/>
</dbReference>
<keyword evidence="5" id="KW-1185">Reference proteome</keyword>
<feature type="domain" description="HTH merR-type" evidence="3">
    <location>
        <begin position="3"/>
        <end position="72"/>
    </location>
</feature>
<gene>
    <name evidence="4" type="ORF">ACFQMN_02355</name>
</gene>
<dbReference type="EMBL" id="JBHTBY010000001">
    <property type="protein sequence ID" value="MFC7319728.1"/>
    <property type="molecule type" value="Genomic_DNA"/>
</dbReference>
<evidence type="ECO:0000259" key="3">
    <source>
        <dbReference type="PROSITE" id="PS50937"/>
    </source>
</evidence>
<dbReference type="SUPFAM" id="SSF46955">
    <property type="entry name" value="Putative DNA-binding domain"/>
    <property type="match status" value="1"/>
</dbReference>
<dbReference type="SMART" id="SM00422">
    <property type="entry name" value="HTH_MERR"/>
    <property type="match status" value="1"/>
</dbReference>
<protein>
    <submittedName>
        <fullName evidence="4">MerR family transcriptional regulator</fullName>
    </submittedName>
</protein>
<dbReference type="Proteomes" id="UP001596494">
    <property type="component" value="Unassembled WGS sequence"/>
</dbReference>
<dbReference type="PANTHER" id="PTHR30204">
    <property type="entry name" value="REDOX-CYCLING DRUG-SENSING TRANSCRIPTIONAL ACTIVATOR SOXR"/>
    <property type="match status" value="1"/>
</dbReference>
<dbReference type="PROSITE" id="PS00552">
    <property type="entry name" value="HTH_MERR_1"/>
    <property type="match status" value="1"/>
</dbReference>
<dbReference type="PANTHER" id="PTHR30204:SF96">
    <property type="entry name" value="CHROMOSOME-ANCHORING PROTEIN RACA"/>
    <property type="match status" value="1"/>
</dbReference>